<dbReference type="NCBIfam" id="TIGR00008">
    <property type="entry name" value="infA"/>
    <property type="match status" value="1"/>
</dbReference>
<dbReference type="GO" id="GO:0005829">
    <property type="term" value="C:cytosol"/>
    <property type="evidence" value="ECO:0007669"/>
    <property type="project" value="TreeGrafter"/>
</dbReference>
<name>A0A2M6WF24_9BACT</name>
<dbReference type="GO" id="GO:0003743">
    <property type="term" value="F:translation initiation factor activity"/>
    <property type="evidence" value="ECO:0007669"/>
    <property type="project" value="UniProtKB-UniRule"/>
</dbReference>
<dbReference type="PANTHER" id="PTHR33370">
    <property type="entry name" value="TRANSLATION INITIATION FACTOR IF-1, CHLOROPLASTIC"/>
    <property type="match status" value="1"/>
</dbReference>
<evidence type="ECO:0000256" key="3">
    <source>
        <dbReference type="ARBA" id="ARBA00022917"/>
    </source>
</evidence>
<feature type="domain" description="S1-like" evidence="6">
    <location>
        <begin position="13"/>
        <end position="72"/>
    </location>
</feature>
<reference evidence="8" key="1">
    <citation type="submission" date="2017-09" db="EMBL/GenBank/DDBJ databases">
        <title>Depth-based differentiation of microbial function through sediment-hosted aquifers and enrichment of novel symbionts in the deep terrestrial subsurface.</title>
        <authorList>
            <person name="Probst A.J."/>
            <person name="Ladd B."/>
            <person name="Jarett J.K."/>
            <person name="Geller-Mcgrath D.E."/>
            <person name="Sieber C.M.K."/>
            <person name="Emerson J.B."/>
            <person name="Anantharaman K."/>
            <person name="Thomas B.C."/>
            <person name="Malmstrom R."/>
            <person name="Stieglmeier M."/>
            <person name="Klingl A."/>
            <person name="Woyke T."/>
            <person name="Ryan C.M."/>
            <person name="Banfield J.F."/>
        </authorList>
    </citation>
    <scope>NUCLEOTIDE SEQUENCE [LARGE SCALE GENOMIC DNA]</scope>
</reference>
<dbReference type="InterPro" id="IPR004368">
    <property type="entry name" value="TIF_IF1"/>
</dbReference>
<dbReference type="GO" id="GO:0003723">
    <property type="term" value="F:RNA binding"/>
    <property type="evidence" value="ECO:0007669"/>
    <property type="project" value="InterPro"/>
</dbReference>
<dbReference type="EMBL" id="PFBJ01000003">
    <property type="protein sequence ID" value="PIT91411.1"/>
    <property type="molecule type" value="Genomic_DNA"/>
</dbReference>
<comment type="caution">
    <text evidence="7">The sequence shown here is derived from an EMBL/GenBank/DDBJ whole genome shotgun (WGS) entry which is preliminary data.</text>
</comment>
<accession>A0A2M6WF24</accession>
<dbReference type="GO" id="GO:0043022">
    <property type="term" value="F:ribosome binding"/>
    <property type="evidence" value="ECO:0007669"/>
    <property type="project" value="TreeGrafter"/>
</dbReference>
<sequence length="72" mass="8040">MVEDKSKPEAVNGTVDEALPNTLFRVTLENGEQILTYLSGKMRMHRIKVLVGDTVAVELEPYGGKGRIVRRL</sequence>
<evidence type="ECO:0000256" key="4">
    <source>
        <dbReference type="NCBIfam" id="TIGR00008"/>
    </source>
</evidence>
<dbReference type="CDD" id="cd04451">
    <property type="entry name" value="S1_IF1"/>
    <property type="match status" value="1"/>
</dbReference>
<dbReference type="Pfam" id="PF01176">
    <property type="entry name" value="eIF-1a"/>
    <property type="match status" value="1"/>
</dbReference>
<dbReference type="InterPro" id="IPR012340">
    <property type="entry name" value="NA-bd_OB-fold"/>
</dbReference>
<dbReference type="InterPro" id="IPR006196">
    <property type="entry name" value="RNA-binding_domain_S1_IF1"/>
</dbReference>
<dbReference type="Gene3D" id="2.40.50.140">
    <property type="entry name" value="Nucleic acid-binding proteins"/>
    <property type="match status" value="1"/>
</dbReference>
<evidence type="ECO:0000256" key="5">
    <source>
        <dbReference type="PROSITE-ProRule" id="PRU00181"/>
    </source>
</evidence>
<gene>
    <name evidence="7" type="ORF">COU17_00265</name>
</gene>
<evidence type="ECO:0000259" key="6">
    <source>
        <dbReference type="PROSITE" id="PS50832"/>
    </source>
</evidence>
<dbReference type="Proteomes" id="UP000228809">
    <property type="component" value="Unassembled WGS sequence"/>
</dbReference>
<dbReference type="PROSITE" id="PS50832">
    <property type="entry name" value="S1_IF1_TYPE"/>
    <property type="match status" value="1"/>
</dbReference>
<dbReference type="PANTHER" id="PTHR33370:SF1">
    <property type="entry name" value="TRANSLATION INITIATION FACTOR IF-1, CHLOROPLASTIC"/>
    <property type="match status" value="1"/>
</dbReference>
<organism evidence="7 8">
    <name type="scientific">Candidatus Kaiserbacteria bacterium CG10_big_fil_rev_8_21_14_0_10_49_17</name>
    <dbReference type="NCBI Taxonomy" id="1974609"/>
    <lineage>
        <taxon>Bacteria</taxon>
        <taxon>Candidatus Kaiseribacteriota</taxon>
    </lineage>
</organism>
<keyword evidence="3 5" id="KW-0648">Protein biosynthesis</keyword>
<comment type="similarity">
    <text evidence="1">Belongs to the IF-1 family.</text>
</comment>
<evidence type="ECO:0000313" key="8">
    <source>
        <dbReference type="Proteomes" id="UP000228809"/>
    </source>
</evidence>
<evidence type="ECO:0000256" key="2">
    <source>
        <dbReference type="ARBA" id="ARBA00022540"/>
    </source>
</evidence>
<dbReference type="SUPFAM" id="SSF50249">
    <property type="entry name" value="Nucleic acid-binding proteins"/>
    <property type="match status" value="1"/>
</dbReference>
<dbReference type="AlphaFoldDB" id="A0A2M6WF24"/>
<proteinExistence type="inferred from homology"/>
<protein>
    <recommendedName>
        <fullName evidence="4">Translation initiation factor IF-1</fullName>
    </recommendedName>
</protein>
<keyword evidence="2 5" id="KW-0396">Initiation factor</keyword>
<evidence type="ECO:0000313" key="7">
    <source>
        <dbReference type="EMBL" id="PIT91411.1"/>
    </source>
</evidence>
<evidence type="ECO:0000256" key="1">
    <source>
        <dbReference type="ARBA" id="ARBA00010939"/>
    </source>
</evidence>